<gene>
    <name evidence="3" type="ORF">DNH61_00735</name>
</gene>
<reference evidence="3 4" key="1">
    <citation type="submission" date="2018-06" db="EMBL/GenBank/DDBJ databases">
        <title>Paenibacillus imtechensis sp. nov.</title>
        <authorList>
            <person name="Pinnaka A.K."/>
            <person name="Singh H."/>
            <person name="Kaur M."/>
        </authorList>
    </citation>
    <scope>NUCLEOTIDE SEQUENCE [LARGE SCALE GENOMIC DNA]</scope>
    <source>
        <strain evidence="3 4">SMB1</strain>
    </source>
</reference>
<accession>A0A2W1LGK7</accession>
<keyword evidence="4" id="KW-1185">Reference proteome</keyword>
<organism evidence="3 4">
    <name type="scientific">Paenibacillus sambharensis</name>
    <dbReference type="NCBI Taxonomy" id="1803190"/>
    <lineage>
        <taxon>Bacteria</taxon>
        <taxon>Bacillati</taxon>
        <taxon>Bacillota</taxon>
        <taxon>Bacilli</taxon>
        <taxon>Bacillales</taxon>
        <taxon>Paenibacillaceae</taxon>
        <taxon>Paenibacillus</taxon>
    </lineage>
</organism>
<feature type="chain" id="PRO_5038391355" description="SLH domain-containing protein" evidence="1">
    <location>
        <begin position="25"/>
        <end position="1370"/>
    </location>
</feature>
<dbReference type="OrthoDB" id="1805600at2"/>
<dbReference type="PANTHER" id="PTHR43308:SF5">
    <property type="entry name" value="S-LAYER PROTEIN _ PEPTIDOGLYCAN ENDO-BETA-N-ACETYLGLUCOSAMINIDASE"/>
    <property type="match status" value="1"/>
</dbReference>
<name>A0A2W1LGK7_9BACL</name>
<dbReference type="PANTHER" id="PTHR43308">
    <property type="entry name" value="OUTER MEMBRANE PROTEIN ALPHA-RELATED"/>
    <property type="match status" value="1"/>
</dbReference>
<protein>
    <recommendedName>
        <fullName evidence="2">SLH domain-containing protein</fullName>
    </recommendedName>
</protein>
<keyword evidence="1" id="KW-0732">Signal</keyword>
<sequence length="1370" mass="150165">MFKKFSIMLVIVAMALQMVPYTGTSEVSASTGNFSFNGISTNQSSPTIVTEERVTLTGSISNVDPNSITYDVIQLINGEKAASRENLTSNVYVNGFNIQVFNVQLFPGINQITFKGNQGGGQVSSSFYIDFRNGPVFSDLVASLYGNNFPLNETGTTVVHSTQTNGLNQADISITGKAMNAQQVTVIVNGSSKTYSVNTSNGYTFAASPITLRQGKNLVTIRVFNSTQTVETTREIAFYNGNVTFFDVNISEDGTTNSEALEYSPTLLVTDISKVKVTGKVIVPSGRRDTNNDNVLDPVPFPTITDGIDIRYDLSPKPGTTHTYAGTFKSSNLPTGNPQATDTFFVYEFTKSLGAADITEPLTYNKLYSLSLQAPNEAKMALFEGVSGLSFTLKAANAPYIHQINYLQGYKAGGTFNGLSAAPLNGSNQFGMPIAIEVLVGNPGDTSGTNRPTVSVDEITNISGLTRRSTDTTKTYEIILEDGASGLVSRTINGTPRTFYRAILIAKKLPFEGTQTLNFSLNGTIGAGTATTTLLFGPFVAFNKVFDLMNLSVDTTVVEGTRMTTIMTQLDSFAGRLENVNDISEIRYVAENGKAQTVFLYINNTLVPLVQGKMVQGQPTAENTTKQDFLVPAAAQKTAFDALFNGENEIRFVFQGAKSSYEKKLKLYLVPNNLPEIPAKDTMGVFPYSPNLTDPTPNDPEFPQSGSIYTTKRETMNLFGTFDFIDLGTGKSSVEGKLNGMDTASKEKYILEIVSTSKGGNFKWDLTKRLEVFHSTDTTVPPFVLNVSNDVPGLRVRYDMKDQTFSFILPDQKLNADGSSSVYNIYVYNSGKTGPRASYRIEVDPIALPYELVRPLAGKRIVNKNFVEVIISASGAESVEVNKLKAEQVNNLDIDGDTVPDYPKAFRVTVDKLKVGTNKISFTITSGTDKVTDSFEVVYAPTSIPGAQFLEPMKNSHKVFDGAVNLTFAKGTTLVRRDYNVPQEFKNQVYTNHKILFGIANGEDGVVDRHEFETLPANFDAIQQGFGTRFRVSYPTRFTKASNVYWIDAGLADDISGLSRGTYDPLTYGVDPYQFPGATGPKGTKIPTYDDRPDERELVTSKTGKLTLSFDPKMREGINTLITVFRYDVKNKVWENMGGVVDSKKNTITVPFDQFGYYVVGKMVYSFSDITSHPYARNYMEAMYSKGVMNSAGFDEFGGNMYITRGEFARMVVKALELPLDYELSKPHFDDVPGIINPDALWDFRYVETAARKGIIRGTQPRTFEPSNTLTRAEGAVIIARALQMKLETDPKKIDAALSKAFKDHASVSYYAKSSVAAIAKKGYIQGSPVDAKDPKKGYVFEPNSNLLRSDAAIIVSKMMKDLKKLPAIN</sequence>
<dbReference type="InterPro" id="IPR001119">
    <property type="entry name" value="SLH_dom"/>
</dbReference>
<dbReference type="InterPro" id="IPR051465">
    <property type="entry name" value="Cell_Envelope_Struct_Comp"/>
</dbReference>
<evidence type="ECO:0000313" key="4">
    <source>
        <dbReference type="Proteomes" id="UP000249522"/>
    </source>
</evidence>
<evidence type="ECO:0000259" key="2">
    <source>
        <dbReference type="PROSITE" id="PS51272"/>
    </source>
</evidence>
<dbReference type="PROSITE" id="PS51272">
    <property type="entry name" value="SLH"/>
    <property type="match status" value="3"/>
</dbReference>
<evidence type="ECO:0000256" key="1">
    <source>
        <dbReference type="SAM" id="SignalP"/>
    </source>
</evidence>
<feature type="signal peptide" evidence="1">
    <location>
        <begin position="1"/>
        <end position="24"/>
    </location>
</feature>
<dbReference type="Proteomes" id="UP000249522">
    <property type="component" value="Unassembled WGS sequence"/>
</dbReference>
<dbReference type="EMBL" id="QKRB01000006">
    <property type="protein sequence ID" value="PZD97819.1"/>
    <property type="molecule type" value="Genomic_DNA"/>
</dbReference>
<feature type="domain" description="SLH" evidence="2">
    <location>
        <begin position="1163"/>
        <end position="1226"/>
    </location>
</feature>
<feature type="domain" description="SLH" evidence="2">
    <location>
        <begin position="1299"/>
        <end position="1370"/>
    </location>
</feature>
<proteinExistence type="predicted"/>
<dbReference type="Pfam" id="PF00395">
    <property type="entry name" value="SLH"/>
    <property type="match status" value="2"/>
</dbReference>
<feature type="domain" description="SLH" evidence="2">
    <location>
        <begin position="1230"/>
        <end position="1293"/>
    </location>
</feature>
<dbReference type="RefSeq" id="WP_111144782.1">
    <property type="nucleotide sequence ID" value="NZ_QKRB01000006.1"/>
</dbReference>
<evidence type="ECO:0000313" key="3">
    <source>
        <dbReference type="EMBL" id="PZD97819.1"/>
    </source>
</evidence>
<comment type="caution">
    <text evidence="3">The sequence shown here is derived from an EMBL/GenBank/DDBJ whole genome shotgun (WGS) entry which is preliminary data.</text>
</comment>